<dbReference type="SUPFAM" id="SSF47473">
    <property type="entry name" value="EF-hand"/>
    <property type="match status" value="1"/>
</dbReference>
<reference evidence="7 8" key="1">
    <citation type="submission" date="2019-07" db="EMBL/GenBank/DDBJ databases">
        <title>Annotation for the trematode Paragonimus westermani.</title>
        <authorList>
            <person name="Choi Y.-J."/>
        </authorList>
    </citation>
    <scope>NUCLEOTIDE SEQUENCE [LARGE SCALE GENOMIC DNA]</scope>
    <source>
        <strain evidence="7">180907_Pwestermani</strain>
    </source>
</reference>
<dbReference type="GO" id="GO:0048306">
    <property type="term" value="F:calcium-dependent protein binding"/>
    <property type="evidence" value="ECO:0007669"/>
    <property type="project" value="UniProtKB-ARBA"/>
</dbReference>
<evidence type="ECO:0000259" key="6">
    <source>
        <dbReference type="PROSITE" id="PS50222"/>
    </source>
</evidence>
<keyword evidence="4" id="KW-0677">Repeat</keyword>
<dbReference type="PANTHER" id="PTHR46212:SF3">
    <property type="entry name" value="GH27120P"/>
    <property type="match status" value="1"/>
</dbReference>
<feature type="domain" description="EF-hand" evidence="6">
    <location>
        <begin position="117"/>
        <end position="152"/>
    </location>
</feature>
<dbReference type="GO" id="GO:0005509">
    <property type="term" value="F:calcium ion binding"/>
    <property type="evidence" value="ECO:0007669"/>
    <property type="project" value="InterPro"/>
</dbReference>
<dbReference type="CDD" id="cd16180">
    <property type="entry name" value="EFh_PEF_Group_I"/>
    <property type="match status" value="1"/>
</dbReference>
<dbReference type="SMART" id="SM00054">
    <property type="entry name" value="EFh"/>
    <property type="match status" value="4"/>
</dbReference>
<accession>A0A8T0DKA8</accession>
<dbReference type="InterPro" id="IPR018247">
    <property type="entry name" value="EF_Hand_1_Ca_BS"/>
</dbReference>
<dbReference type="PROSITE" id="PS00018">
    <property type="entry name" value="EF_HAND_1"/>
    <property type="match status" value="2"/>
</dbReference>
<evidence type="ECO:0000256" key="1">
    <source>
        <dbReference type="ARBA" id="ARBA00004496"/>
    </source>
</evidence>
<proteinExistence type="predicted"/>
<evidence type="ECO:0000256" key="3">
    <source>
        <dbReference type="ARBA" id="ARBA00022723"/>
    </source>
</evidence>
<keyword evidence="2" id="KW-0963">Cytoplasm</keyword>
<dbReference type="Pfam" id="PF13499">
    <property type="entry name" value="EF-hand_7"/>
    <property type="match status" value="2"/>
</dbReference>
<dbReference type="Gene3D" id="1.10.238.10">
    <property type="entry name" value="EF-hand"/>
    <property type="match status" value="1"/>
</dbReference>
<dbReference type="InterPro" id="IPR002048">
    <property type="entry name" value="EF_hand_dom"/>
</dbReference>
<evidence type="ECO:0000256" key="2">
    <source>
        <dbReference type="ARBA" id="ARBA00022490"/>
    </source>
</evidence>
<keyword evidence="5" id="KW-0106">Calcium</keyword>
<evidence type="ECO:0000256" key="5">
    <source>
        <dbReference type="ARBA" id="ARBA00022837"/>
    </source>
</evidence>
<comment type="caution">
    <text evidence="7">The sequence shown here is derived from an EMBL/GenBank/DDBJ whole genome shotgun (WGS) entry which is preliminary data.</text>
</comment>
<evidence type="ECO:0000313" key="7">
    <source>
        <dbReference type="EMBL" id="KAF8567408.1"/>
    </source>
</evidence>
<name>A0A8T0DKA8_9TREM</name>
<feature type="non-terminal residue" evidence="7">
    <location>
        <position position="1"/>
    </location>
</feature>
<evidence type="ECO:0000313" key="8">
    <source>
        <dbReference type="Proteomes" id="UP000699462"/>
    </source>
</evidence>
<dbReference type="PANTHER" id="PTHR46212">
    <property type="entry name" value="PEFLIN"/>
    <property type="match status" value="1"/>
</dbReference>
<dbReference type="PROSITE" id="PS50222">
    <property type="entry name" value="EF_HAND_2"/>
    <property type="match status" value="1"/>
</dbReference>
<dbReference type="EMBL" id="JTDF01003892">
    <property type="protein sequence ID" value="KAF8567408.1"/>
    <property type="molecule type" value="Genomic_DNA"/>
</dbReference>
<dbReference type="AlphaFoldDB" id="A0A8T0DKA8"/>
<comment type="subcellular location">
    <subcellularLocation>
        <location evidence="1">Cytoplasm</location>
    </subcellularLocation>
</comment>
<evidence type="ECO:0000256" key="4">
    <source>
        <dbReference type="ARBA" id="ARBA00022737"/>
    </source>
</evidence>
<keyword evidence="3" id="KW-0479">Metal-binding</keyword>
<dbReference type="InterPro" id="IPR011992">
    <property type="entry name" value="EF-hand-dom_pair"/>
</dbReference>
<keyword evidence="8" id="KW-1185">Reference proteome</keyword>
<organism evidence="7 8">
    <name type="scientific">Paragonimus westermani</name>
    <dbReference type="NCBI Taxonomy" id="34504"/>
    <lineage>
        <taxon>Eukaryota</taxon>
        <taxon>Metazoa</taxon>
        <taxon>Spiralia</taxon>
        <taxon>Lophotrochozoa</taxon>
        <taxon>Platyhelminthes</taxon>
        <taxon>Trematoda</taxon>
        <taxon>Digenea</taxon>
        <taxon>Plagiorchiida</taxon>
        <taxon>Troglotremata</taxon>
        <taxon>Troglotrematidae</taxon>
        <taxon>Paragonimus</taxon>
    </lineage>
</organism>
<dbReference type="InterPro" id="IPR051426">
    <property type="entry name" value="Peflin/Sorcin_CaBP"/>
</dbReference>
<sequence>VCGSAGLRLGQFVSDRYKLFTKPFRVNLPYTRCSLVRSTIKHCKTCSEGYIVLPFLDSHSRADTNNNGQIDARELQGALSNGLNIPFNINVVTLMIKMFDRDYSGHIEFNEFANLFTYVDQWKTCFQRFDTDGSGFIDAQELHRALCTFRYNLSIDFIHLLMRRFDRTRRGQMAFDDFIHACVCLQLLTNAFRPLDTGNRGWAQMSFEQFLNAAMSIV</sequence>
<dbReference type="Proteomes" id="UP000699462">
    <property type="component" value="Unassembled WGS sequence"/>
</dbReference>
<protein>
    <recommendedName>
        <fullName evidence="6">EF-hand domain-containing protein</fullName>
    </recommendedName>
</protein>
<dbReference type="GO" id="GO:0005737">
    <property type="term" value="C:cytoplasm"/>
    <property type="evidence" value="ECO:0007669"/>
    <property type="project" value="UniProtKB-SubCell"/>
</dbReference>
<gene>
    <name evidence="7" type="ORF">P879_09882</name>
</gene>
<dbReference type="OrthoDB" id="186625at2759"/>